<comment type="caution">
    <text evidence="1">The sequence shown here is derived from an EMBL/GenBank/DDBJ whole genome shotgun (WGS) entry which is preliminary data.</text>
</comment>
<name>A0ABR9M9P3_9ACTN</name>
<dbReference type="RefSeq" id="WP_192789141.1">
    <property type="nucleotide sequence ID" value="NZ_JADBEK010000001.1"/>
</dbReference>
<evidence type="ECO:0000313" key="2">
    <source>
        <dbReference type="Proteomes" id="UP000633509"/>
    </source>
</evidence>
<evidence type="ECO:0000313" key="1">
    <source>
        <dbReference type="EMBL" id="MBE1589031.1"/>
    </source>
</evidence>
<organism evidence="1 2">
    <name type="scientific">Nonomuraea angiospora</name>
    <dbReference type="NCBI Taxonomy" id="46172"/>
    <lineage>
        <taxon>Bacteria</taxon>
        <taxon>Bacillati</taxon>
        <taxon>Actinomycetota</taxon>
        <taxon>Actinomycetes</taxon>
        <taxon>Streptosporangiales</taxon>
        <taxon>Streptosporangiaceae</taxon>
        <taxon>Nonomuraea</taxon>
    </lineage>
</organism>
<sequence length="204" mass="21619">MTGDSAGWSFASARGPARFAAAEHRRSPEAEHAMGAHATLCGIPAKQIVAYRHHFRISGARACPRCSERAAAAPTVTCGQERLHDKVLTAVPSPLRTRLLNALRNGAPIAIWINGPADGVAVYAHLDHITDGAEAVKDLLATHDPIGVARVAQPSGEFIVLLPQHTDPVIAWANRPVTWWRTLVRGVTSVASAIVGKTAAGTKQ</sequence>
<proteinExistence type="predicted"/>
<protein>
    <submittedName>
        <fullName evidence="1">Uncharacterized protein</fullName>
    </submittedName>
</protein>
<reference evidence="1 2" key="1">
    <citation type="submission" date="2020-10" db="EMBL/GenBank/DDBJ databases">
        <title>Sequencing the genomes of 1000 actinobacteria strains.</title>
        <authorList>
            <person name="Klenk H.-P."/>
        </authorList>
    </citation>
    <scope>NUCLEOTIDE SEQUENCE [LARGE SCALE GENOMIC DNA]</scope>
    <source>
        <strain evidence="1 2">DSM 43173</strain>
    </source>
</reference>
<accession>A0ABR9M9P3</accession>
<dbReference type="EMBL" id="JADBEK010000001">
    <property type="protein sequence ID" value="MBE1589031.1"/>
    <property type="molecule type" value="Genomic_DNA"/>
</dbReference>
<keyword evidence="2" id="KW-1185">Reference proteome</keyword>
<dbReference type="Proteomes" id="UP000633509">
    <property type="component" value="Unassembled WGS sequence"/>
</dbReference>
<gene>
    <name evidence="1" type="ORF">H4W80_007289</name>
</gene>